<dbReference type="AlphaFoldDB" id="A0A1I7ZVX5"/>
<feature type="compositionally biased region" description="Basic and acidic residues" evidence="1">
    <location>
        <begin position="162"/>
        <end position="171"/>
    </location>
</feature>
<feature type="region of interest" description="Disordered" evidence="1">
    <location>
        <begin position="58"/>
        <end position="122"/>
    </location>
</feature>
<evidence type="ECO:0000256" key="1">
    <source>
        <dbReference type="SAM" id="MobiDB-lite"/>
    </source>
</evidence>
<dbReference type="WBParaSite" id="L893_g3013.t1">
    <property type="protein sequence ID" value="L893_g3013.t1"/>
    <property type="gene ID" value="L893_g3013"/>
</dbReference>
<keyword evidence="2" id="KW-1185">Reference proteome</keyword>
<organism evidence="2 3">
    <name type="scientific">Steinernema glaseri</name>
    <dbReference type="NCBI Taxonomy" id="37863"/>
    <lineage>
        <taxon>Eukaryota</taxon>
        <taxon>Metazoa</taxon>
        <taxon>Ecdysozoa</taxon>
        <taxon>Nematoda</taxon>
        <taxon>Chromadorea</taxon>
        <taxon>Rhabditida</taxon>
        <taxon>Tylenchina</taxon>
        <taxon>Panagrolaimomorpha</taxon>
        <taxon>Strongyloidoidea</taxon>
        <taxon>Steinernematidae</taxon>
        <taxon>Steinernema</taxon>
    </lineage>
</organism>
<sequence length="291" mass="31111">MGAVAPAAAAMTTAAPSPQLITDDARRANEYGREDIRRVRGARLSGGAVRHEICETAREAPEFKSESEKGCRRVLGRGRRARDGGSAAGRRRDTQRRSTSLASSLTPSPPKPSYPDGEADDVCGTASVQTARNAVPSTTAAVGRSPPGRLSLARSLFSGVKRRCEGTDQTRRPRNSKRQNKASTFGQRRIDGAPSVDNAARLAVDPRTPSVVAMTARAGSRLVDCTNNGRTTHNALSTAPLTTWGEVHDVRRVLAHQLTMSHVGTCGNWVTFARHPSQLSLFLISHAIGTL</sequence>
<evidence type="ECO:0000313" key="2">
    <source>
        <dbReference type="Proteomes" id="UP000095287"/>
    </source>
</evidence>
<feature type="compositionally biased region" description="Low complexity" evidence="1">
    <location>
        <begin position="1"/>
        <end position="16"/>
    </location>
</feature>
<reference evidence="3" key="1">
    <citation type="submission" date="2016-11" db="UniProtKB">
        <authorList>
            <consortium name="WormBaseParasite"/>
        </authorList>
    </citation>
    <scope>IDENTIFICATION</scope>
</reference>
<name>A0A1I7ZVX5_9BILA</name>
<protein>
    <submittedName>
        <fullName evidence="3">Uncharacterized protein</fullName>
    </submittedName>
</protein>
<feature type="region of interest" description="Disordered" evidence="1">
    <location>
        <begin position="161"/>
        <end position="191"/>
    </location>
</feature>
<feature type="compositionally biased region" description="Basic and acidic residues" evidence="1">
    <location>
        <begin position="58"/>
        <end position="71"/>
    </location>
</feature>
<dbReference type="Proteomes" id="UP000095287">
    <property type="component" value="Unplaced"/>
</dbReference>
<proteinExistence type="predicted"/>
<feature type="compositionally biased region" description="Basic and acidic residues" evidence="1">
    <location>
        <begin position="23"/>
        <end position="34"/>
    </location>
</feature>
<evidence type="ECO:0000313" key="3">
    <source>
        <dbReference type="WBParaSite" id="L893_g3013.t1"/>
    </source>
</evidence>
<accession>A0A1I7ZVX5</accession>
<feature type="region of interest" description="Disordered" evidence="1">
    <location>
        <begin position="1"/>
        <end position="34"/>
    </location>
</feature>